<reference evidence="2 3" key="1">
    <citation type="submission" date="2019-02" db="EMBL/GenBank/DDBJ databases">
        <title>Deep-cultivation of Planctomycetes and their phenomic and genomic characterization uncovers novel biology.</title>
        <authorList>
            <person name="Wiegand S."/>
            <person name="Jogler M."/>
            <person name="Boedeker C."/>
            <person name="Pinto D."/>
            <person name="Vollmers J."/>
            <person name="Rivas-Marin E."/>
            <person name="Kohn T."/>
            <person name="Peeters S.H."/>
            <person name="Heuer A."/>
            <person name="Rast P."/>
            <person name="Oberbeckmann S."/>
            <person name="Bunk B."/>
            <person name="Jeske O."/>
            <person name="Meyerdierks A."/>
            <person name="Storesund J.E."/>
            <person name="Kallscheuer N."/>
            <person name="Luecker S."/>
            <person name="Lage O.M."/>
            <person name="Pohl T."/>
            <person name="Merkel B.J."/>
            <person name="Hornburger P."/>
            <person name="Mueller R.-W."/>
            <person name="Bruemmer F."/>
            <person name="Labrenz M."/>
            <person name="Spormann A.M."/>
            <person name="Op Den Camp H."/>
            <person name="Overmann J."/>
            <person name="Amann R."/>
            <person name="Jetten M.S.M."/>
            <person name="Mascher T."/>
            <person name="Medema M.H."/>
            <person name="Devos D.P."/>
            <person name="Kaster A.-K."/>
            <person name="Ovreas L."/>
            <person name="Rohde M."/>
            <person name="Galperin M.Y."/>
            <person name="Jogler C."/>
        </authorList>
    </citation>
    <scope>NUCLEOTIDE SEQUENCE [LARGE SCALE GENOMIC DNA]</scope>
    <source>
        <strain evidence="2 3">CA54</strain>
    </source>
</reference>
<organism evidence="2 3">
    <name type="scientific">Symmachiella macrocystis</name>
    <dbReference type="NCBI Taxonomy" id="2527985"/>
    <lineage>
        <taxon>Bacteria</taxon>
        <taxon>Pseudomonadati</taxon>
        <taxon>Planctomycetota</taxon>
        <taxon>Planctomycetia</taxon>
        <taxon>Planctomycetales</taxon>
        <taxon>Planctomycetaceae</taxon>
        <taxon>Symmachiella</taxon>
    </lineage>
</organism>
<dbReference type="EMBL" id="SJPP01000001">
    <property type="protein sequence ID" value="TWU12700.1"/>
    <property type="molecule type" value="Genomic_DNA"/>
</dbReference>
<protein>
    <recommendedName>
        <fullName evidence="1">DUF7710 domain-containing protein</fullName>
    </recommendedName>
</protein>
<dbReference type="AlphaFoldDB" id="A0A5C6BKV3"/>
<gene>
    <name evidence="2" type="ORF">CA54_15250</name>
</gene>
<sequence length="102" mass="11498">MSDRRLMTADNEEVVWIFVGGKNPNPSAAFSNRKSAEDWIAQTKLSGMLTAYPLNIPVYDWAIRKGIFKPLKPYQSSPKFIAGFSSAGLEHYHYEDGINQTD</sequence>
<proteinExistence type="predicted"/>
<keyword evidence="3" id="KW-1185">Reference proteome</keyword>
<feature type="domain" description="DUF7710" evidence="1">
    <location>
        <begin position="15"/>
        <end position="99"/>
    </location>
</feature>
<dbReference type="InterPro" id="IPR056127">
    <property type="entry name" value="DUF7710"/>
</dbReference>
<dbReference type="Pfam" id="PF24819">
    <property type="entry name" value="DUF7710"/>
    <property type="match status" value="1"/>
</dbReference>
<dbReference type="Proteomes" id="UP000320735">
    <property type="component" value="Unassembled WGS sequence"/>
</dbReference>
<name>A0A5C6BKV3_9PLAN</name>
<evidence type="ECO:0000259" key="1">
    <source>
        <dbReference type="Pfam" id="PF24819"/>
    </source>
</evidence>
<comment type="caution">
    <text evidence="2">The sequence shown here is derived from an EMBL/GenBank/DDBJ whole genome shotgun (WGS) entry which is preliminary data.</text>
</comment>
<evidence type="ECO:0000313" key="3">
    <source>
        <dbReference type="Proteomes" id="UP000320735"/>
    </source>
</evidence>
<accession>A0A5C6BKV3</accession>
<evidence type="ECO:0000313" key="2">
    <source>
        <dbReference type="EMBL" id="TWU12700.1"/>
    </source>
</evidence>